<keyword evidence="1" id="KW-0732">Signal</keyword>
<sequence>MSSLVYLLMFLSLHACNARHLGVVDKGTGIKVQFFVKEVQKEETEESIIPLKFKASISDELRIQDALKAENDEIRTFESWGGADTMKQKDFKALGKEDRDIKGNEIMLAYSTVDLQETVKEEGWKRKARSILGSLPHDTEETMDSKENDIVEDIVVMDYAQPHRKPPIHNREP</sequence>
<dbReference type="EMBL" id="CAUOFW020008180">
    <property type="protein sequence ID" value="CAK9181948.1"/>
    <property type="molecule type" value="Genomic_DNA"/>
</dbReference>
<comment type="caution">
    <text evidence="2">The sequence shown here is derived from an EMBL/GenBank/DDBJ whole genome shotgun (WGS) entry which is preliminary data.</text>
</comment>
<keyword evidence="3" id="KW-1185">Reference proteome</keyword>
<proteinExistence type="predicted"/>
<dbReference type="Proteomes" id="UP001642360">
    <property type="component" value="Unassembled WGS sequence"/>
</dbReference>
<feature type="chain" id="PRO_5044802127" evidence="1">
    <location>
        <begin position="19"/>
        <end position="173"/>
    </location>
</feature>
<dbReference type="AlphaFoldDB" id="A0ABC8ULM5"/>
<feature type="signal peptide" evidence="1">
    <location>
        <begin position="1"/>
        <end position="18"/>
    </location>
</feature>
<dbReference type="PANTHER" id="PTHR34961">
    <property type="entry name" value="TRANSMEMBRANE PROTEIN"/>
    <property type="match status" value="1"/>
</dbReference>
<gene>
    <name evidence="2" type="ORF">ILEXP_LOCUS52056</name>
</gene>
<evidence type="ECO:0000313" key="2">
    <source>
        <dbReference type="EMBL" id="CAK9181948.1"/>
    </source>
</evidence>
<name>A0ABC8ULM5_9AQUA</name>
<dbReference type="PANTHER" id="PTHR34961:SF7">
    <property type="entry name" value="TRANSMEMBRANE PROTEIN"/>
    <property type="match status" value="1"/>
</dbReference>
<dbReference type="InterPro" id="IPR053313">
    <property type="entry name" value="RGF"/>
</dbReference>
<evidence type="ECO:0000256" key="1">
    <source>
        <dbReference type="SAM" id="SignalP"/>
    </source>
</evidence>
<accession>A0ABC8ULM5</accession>
<protein>
    <submittedName>
        <fullName evidence="2">Uncharacterized protein</fullName>
    </submittedName>
</protein>
<organism evidence="2 3">
    <name type="scientific">Ilex paraguariensis</name>
    <name type="common">yerba mate</name>
    <dbReference type="NCBI Taxonomy" id="185542"/>
    <lineage>
        <taxon>Eukaryota</taxon>
        <taxon>Viridiplantae</taxon>
        <taxon>Streptophyta</taxon>
        <taxon>Embryophyta</taxon>
        <taxon>Tracheophyta</taxon>
        <taxon>Spermatophyta</taxon>
        <taxon>Magnoliopsida</taxon>
        <taxon>eudicotyledons</taxon>
        <taxon>Gunneridae</taxon>
        <taxon>Pentapetalae</taxon>
        <taxon>asterids</taxon>
        <taxon>campanulids</taxon>
        <taxon>Aquifoliales</taxon>
        <taxon>Aquifoliaceae</taxon>
        <taxon>Ilex</taxon>
    </lineage>
</organism>
<evidence type="ECO:0000313" key="3">
    <source>
        <dbReference type="Proteomes" id="UP001642360"/>
    </source>
</evidence>
<reference evidence="2 3" key="1">
    <citation type="submission" date="2024-02" db="EMBL/GenBank/DDBJ databases">
        <authorList>
            <person name="Vignale AGUSTIN F."/>
            <person name="Sosa J E."/>
            <person name="Modenutti C."/>
        </authorList>
    </citation>
    <scope>NUCLEOTIDE SEQUENCE [LARGE SCALE GENOMIC DNA]</scope>
</reference>